<name>A0ABP7LZS1_9GAMM</name>
<protein>
    <recommendedName>
        <fullName evidence="3">Capsule polysaccharide biosynthesis protein</fullName>
    </recommendedName>
</protein>
<comment type="caution">
    <text evidence="1">The sequence shown here is derived from an EMBL/GenBank/DDBJ whole genome shotgun (WGS) entry which is preliminary data.</text>
</comment>
<dbReference type="RefSeq" id="WP_344794487.1">
    <property type="nucleotide sequence ID" value="NZ_BAABBN010000003.1"/>
</dbReference>
<reference evidence="2" key="1">
    <citation type="journal article" date="2019" name="Int. J. Syst. Evol. Microbiol.">
        <title>The Global Catalogue of Microorganisms (GCM) 10K type strain sequencing project: providing services to taxonomists for standard genome sequencing and annotation.</title>
        <authorList>
            <consortium name="The Broad Institute Genomics Platform"/>
            <consortium name="The Broad Institute Genome Sequencing Center for Infectious Disease"/>
            <person name="Wu L."/>
            <person name="Ma J."/>
        </authorList>
    </citation>
    <scope>NUCLEOTIDE SEQUENCE [LARGE SCALE GENOMIC DNA]</scope>
    <source>
        <strain evidence="2">JCM 17551</strain>
    </source>
</reference>
<dbReference type="EMBL" id="BAABBN010000003">
    <property type="protein sequence ID" value="GAA3910752.1"/>
    <property type="molecule type" value="Genomic_DNA"/>
</dbReference>
<keyword evidence="2" id="KW-1185">Reference proteome</keyword>
<evidence type="ECO:0000313" key="2">
    <source>
        <dbReference type="Proteomes" id="UP001501565"/>
    </source>
</evidence>
<accession>A0ABP7LZS1</accession>
<gene>
    <name evidence="1" type="ORF">GCM10022277_01710</name>
</gene>
<organism evidence="1 2">
    <name type="scientific">Litoribacillus peritrichatus</name>
    <dbReference type="NCBI Taxonomy" id="718191"/>
    <lineage>
        <taxon>Bacteria</taxon>
        <taxon>Pseudomonadati</taxon>
        <taxon>Pseudomonadota</taxon>
        <taxon>Gammaproteobacteria</taxon>
        <taxon>Oceanospirillales</taxon>
        <taxon>Oceanospirillaceae</taxon>
        <taxon>Litoribacillus</taxon>
    </lineage>
</organism>
<evidence type="ECO:0008006" key="3">
    <source>
        <dbReference type="Google" id="ProtNLM"/>
    </source>
</evidence>
<dbReference type="SUPFAM" id="SSF53756">
    <property type="entry name" value="UDP-Glycosyltransferase/glycogen phosphorylase"/>
    <property type="match status" value="1"/>
</dbReference>
<proteinExistence type="predicted"/>
<evidence type="ECO:0000313" key="1">
    <source>
        <dbReference type="EMBL" id="GAA3910752.1"/>
    </source>
</evidence>
<sequence>MTKRLKLLLLKNQKYKLLLPFFSEMFFWLKKIKNNQALPVLDSSMEGLLFKLERAEKNLKINFVTGYGLGTHYLKLEPVLIKTLIARGHSVTSLICGKAIGCCEFNADCGENSSDVPFKFRRGVTLNARSDFGQKCVRNVERAYEKLGIEQRSLNGVYVLSNEHMRAVKEVTELLSMSSFSELREFKYREVAVGEEAFASTLRASFMGDVSHRLGNVALFLEMLKSAMKLVDIYYQEFTDNKPDRVVLIHGIYLTHGIPTKVATKLGIPVIVLGGGGIRKNTLIGSHQETYHKSLVNESNSSWEGIQLTEEERSRVINYATQKRNNGNAVDYVSYHPNPNSNLQQIEKELSCSFEKFDKIVTLYTNVLWDGQILYESNAYNGVVEWVIDTAEIARNSPETLFIVRIHPAEVKTANPSLQPIKDELDRELKGKYPDNFKIVTPFSDIDSYTLAQLSDVNVIYGTKMGLEIALLKKYLIVVGESFSRNKGYGTDVSTPQEYREALNTILSDEEISTRYEKALKYANYFYFRRMLDIPSDNELKSGKLKGLSTILDGIELETEFVGPR</sequence>
<dbReference type="Proteomes" id="UP001501565">
    <property type="component" value="Unassembled WGS sequence"/>
</dbReference>